<keyword evidence="1" id="KW-0472">Membrane</keyword>
<accession>A0A382HXW5</accession>
<dbReference type="GO" id="GO:0005886">
    <property type="term" value="C:plasma membrane"/>
    <property type="evidence" value="ECO:0007669"/>
    <property type="project" value="UniProtKB-SubCell"/>
</dbReference>
<dbReference type="PANTHER" id="PTHR43471">
    <property type="entry name" value="ABC TRANSPORTER PERMEASE"/>
    <property type="match status" value="1"/>
</dbReference>
<reference evidence="2" key="1">
    <citation type="submission" date="2018-05" db="EMBL/GenBank/DDBJ databases">
        <authorList>
            <person name="Lanie J.A."/>
            <person name="Ng W.-L."/>
            <person name="Kazmierczak K.M."/>
            <person name="Andrzejewski T.M."/>
            <person name="Davidsen T.M."/>
            <person name="Wayne K.J."/>
            <person name="Tettelin H."/>
            <person name="Glass J.I."/>
            <person name="Rusch D."/>
            <person name="Podicherti R."/>
            <person name="Tsui H.-C.T."/>
            <person name="Winkler M.E."/>
        </authorList>
    </citation>
    <scope>NUCLEOTIDE SEQUENCE</scope>
</reference>
<sequence>MINNIILIASNELRRFFKSPLAWIILALVQFLVAIFFYVPLVTYLQPASVASGLTDAVVSTMYGFAAYVILIISPLITMRLIAEERQLGTIKLLFSSPISITEIVLGKFFGITIFYILILMLITLMPASLLFGTHLDLGQVASAFIGLLLLMTSIASIGLFLSSLTNSPAIAAISTFGVLFFLLIIKIGGTNSSLETAEIFSYLSLVSHYNNFLSGLFNSIDIFYYIILTIFFIILCIWRLDTERIYG</sequence>
<evidence type="ECO:0000313" key="2">
    <source>
        <dbReference type="EMBL" id="SVB91463.1"/>
    </source>
</evidence>
<keyword evidence="1" id="KW-1133">Transmembrane helix</keyword>
<name>A0A382HXW5_9ZZZZ</name>
<evidence type="ECO:0000256" key="1">
    <source>
        <dbReference type="SAM" id="Phobius"/>
    </source>
</evidence>
<keyword evidence="1" id="KW-0812">Transmembrane</keyword>
<organism evidence="2">
    <name type="scientific">marine metagenome</name>
    <dbReference type="NCBI Taxonomy" id="408172"/>
    <lineage>
        <taxon>unclassified sequences</taxon>
        <taxon>metagenomes</taxon>
        <taxon>ecological metagenomes</taxon>
    </lineage>
</organism>
<feature type="transmembrane region" description="Helical" evidence="1">
    <location>
        <begin position="104"/>
        <end position="126"/>
    </location>
</feature>
<feature type="transmembrane region" description="Helical" evidence="1">
    <location>
        <begin position="65"/>
        <end position="83"/>
    </location>
</feature>
<feature type="transmembrane region" description="Helical" evidence="1">
    <location>
        <begin position="223"/>
        <end position="241"/>
    </location>
</feature>
<proteinExistence type="predicted"/>
<dbReference type="Pfam" id="PF12679">
    <property type="entry name" value="ABC2_membrane_2"/>
    <property type="match status" value="1"/>
</dbReference>
<dbReference type="AlphaFoldDB" id="A0A382HXW5"/>
<feature type="transmembrane region" description="Helical" evidence="1">
    <location>
        <begin position="21"/>
        <end position="45"/>
    </location>
</feature>
<dbReference type="GO" id="GO:0140359">
    <property type="term" value="F:ABC-type transporter activity"/>
    <property type="evidence" value="ECO:0007669"/>
    <property type="project" value="InterPro"/>
</dbReference>
<protein>
    <recommendedName>
        <fullName evidence="3">ABC-2 type transporter domain-containing protein</fullName>
    </recommendedName>
</protein>
<feature type="transmembrane region" description="Helical" evidence="1">
    <location>
        <begin position="169"/>
        <end position="189"/>
    </location>
</feature>
<evidence type="ECO:0008006" key="3">
    <source>
        <dbReference type="Google" id="ProtNLM"/>
    </source>
</evidence>
<feature type="transmembrane region" description="Helical" evidence="1">
    <location>
        <begin position="138"/>
        <end position="162"/>
    </location>
</feature>
<dbReference type="EMBL" id="UINC01063631">
    <property type="protein sequence ID" value="SVB91463.1"/>
    <property type="molecule type" value="Genomic_DNA"/>
</dbReference>
<gene>
    <name evidence="2" type="ORF">METZ01_LOCUS244317</name>
</gene>